<evidence type="ECO:0000256" key="9">
    <source>
        <dbReference type="PROSITE-ProRule" id="PRU00385"/>
    </source>
</evidence>
<evidence type="ECO:0000256" key="4">
    <source>
        <dbReference type="ARBA" id="ARBA00022692"/>
    </source>
</evidence>
<evidence type="ECO:0000256" key="5">
    <source>
        <dbReference type="ARBA" id="ARBA00022737"/>
    </source>
</evidence>
<sequence length="1556" mass="172894">MSTHSPFILSRPTSKPKRRTGMASPLTKKRRSSPRSAEKAARPRRRLGVATVTSNHQGGKKRHQRDGVRDIASVAQCQEFQEDLDRLISWLTATIDQSEQWKAPSDNTLSIRVQLEKYLAFAMELQTRQHLKDNVILRGQDLIYQYPHLASNLQTTVDLIARQYQRLEERLDTQFRQLEEALAALETSTRSDSKGHRSFDAELIIDSIEQMSFRLQNSKRRNSPMEVSVKALNKQVDTFNTSNKLASTGASDSSCSSSPDFDVLYEELSDWLSELNMAVTDSQKGQSDQRMEQMFKGYTQELHLREVTRAKLNKKAHRIVARRPSTTAEVSTKLQAINEQWASLQARLEQPTATTCSPGDPAVFASSEEVMTVTLEVEEVIVQLKVWLTEMERKLFATESIKCPGSVEHMEKRLEAHKELQEDIAKNSEGIQVVLNMCEILQKDKHACASEKERESLQLAAFNLERRWQAIQAQAMALQCSLEEKIRTFKGNRTAVAEDIQSEAASVGDKGNNPLPSMKADLLPYQPSGAKDDSALFSLGHGINYDDILLVREAFSENDAFSISDASEVSLGDFAFDDVLPMKGEDEEVPLSVPSQTPDIMEMSDEMIDAYLKMEEDQLRLEEASINGNMLPDVAEIRGRSNSELEFWSMSPREDITMSNSVELPNVMPSLADLDQEPVLLREGANSLKASSAHSTTNYHRITLGKYSTGTVDFMSSVVKDTLESLCSDDELEDDVNEADDEDEEDVDVTLTDERCKSRIQENDNDDGQVLGNLVFTMEDLDEPIATPSPVPKPVKHLSRSLPVIHHTLQSRDIPTHDYPASYPTQPVPNTWSHPSVTIAKSPRQKKGFFPSHATCFLPNPFDEVLSSSPVKQEKFMNTSPSTELRKLRRRLSQVSNPFSEEEPRRQQKVTSPPPRDNLLEITDLSLSHMYESLDLVTELTHSLMPGARPPRDDVDIPLDFPLLEQIEDSDSDLFSDSSEEIEREELVQTWINENMPTPPEIIPLEMPPELPFNTAFSLEGGIQQIPTHDLPSLPVCNPEGVNPGQETPDLVNSLPPHPGPVIDQVQEADGFLESLPLESQASQGHCTDAESVEAPNEEVNLTEQEVVNQHGASTAISACSEALPESDSAASSNGSYSFSKSMLDSSCDFSAIKERLRKEIMDQPNQKQAYFTYLSKLAESCSDDKNLSQILGEFNHQKCYLWSIGGSPDQPKQSTDDSQDVLDTASDSWLDVASQCSDETDKLLEASSSLVEELERGARLQAKPLPENEIGSWRDVIVLWLDEQSTSTKSDDVTDSEHGITAPSDDLINSDNVRDTVIKNKGTQDSTFKPNCQRGKNITSLFSEQKLEVLKIHDDASFDATDDGIVPDSNPQEAYEESTDYGVITNGKQWSPPSELIDSGNFSADGTLDDESLLSENHVSPLTCSSDHPTWMPNAASPEDEDQARSQLISSPSAHPALILPDTKDAASGSGFPPVTSDHVSVSAHRQESSYVGRVLCLGLPICIFLFFCILFVLLLPAVIVSATGDCSLSLTDNLMLHSPSWEPLLHYVRGPPPQ</sequence>
<dbReference type="KEGG" id="aplc:110980574"/>
<evidence type="ECO:0000256" key="1">
    <source>
        <dbReference type="ARBA" id="ARBA00004126"/>
    </source>
</evidence>
<evidence type="ECO:0000256" key="6">
    <source>
        <dbReference type="ARBA" id="ARBA00022989"/>
    </source>
</evidence>
<evidence type="ECO:0000256" key="3">
    <source>
        <dbReference type="ARBA" id="ARBA00022553"/>
    </source>
</evidence>
<feature type="region of interest" description="Disordered" evidence="11">
    <location>
        <begin position="729"/>
        <end position="749"/>
    </location>
</feature>
<feature type="region of interest" description="Disordered" evidence="11">
    <location>
        <begin position="1"/>
        <end position="67"/>
    </location>
</feature>
<evidence type="ECO:0000313" key="16">
    <source>
        <dbReference type="RefSeq" id="XP_022093087.1"/>
    </source>
</evidence>
<keyword evidence="6 12" id="KW-1133">Transmembrane helix</keyword>
<dbReference type="GeneID" id="110980574"/>
<feature type="topological domain" description="Cytoplasmic" evidence="9">
    <location>
        <begin position="1"/>
        <end position="1498"/>
    </location>
</feature>
<evidence type="ECO:0000313" key="14">
    <source>
        <dbReference type="Proteomes" id="UP000694845"/>
    </source>
</evidence>
<dbReference type="SUPFAM" id="SSF46966">
    <property type="entry name" value="Spectrin repeat"/>
    <property type="match status" value="3"/>
</dbReference>
<evidence type="ECO:0000256" key="8">
    <source>
        <dbReference type="ARBA" id="ARBA00023242"/>
    </source>
</evidence>
<gene>
    <name evidence="15 16" type="primary">LOC110980574</name>
</gene>
<dbReference type="PANTHER" id="PTHR14514:SF7">
    <property type="entry name" value="KASH DOMAIN-CONTAINING PROTEIN"/>
    <property type="match status" value="1"/>
</dbReference>
<evidence type="ECO:0000313" key="15">
    <source>
        <dbReference type="RefSeq" id="XP_022093086.1"/>
    </source>
</evidence>
<feature type="domain" description="KASH" evidence="13">
    <location>
        <begin position="1490"/>
        <end position="1556"/>
    </location>
</feature>
<dbReference type="Gene3D" id="1.20.58.60">
    <property type="match status" value="3"/>
</dbReference>
<dbReference type="PANTHER" id="PTHR14514">
    <property type="entry name" value="PKA ANCHORING PROTEIN"/>
    <property type="match status" value="1"/>
</dbReference>
<feature type="region of interest" description="Disordered" evidence="11">
    <location>
        <begin position="894"/>
        <end position="918"/>
    </location>
</feature>
<keyword evidence="8" id="KW-0539">Nucleus</keyword>
<feature type="transmembrane region" description="Helical" evidence="12">
    <location>
        <begin position="1499"/>
        <end position="1522"/>
    </location>
</feature>
<feature type="topological domain" description="Perinuclear space" evidence="9">
    <location>
        <begin position="1520"/>
        <end position="1556"/>
    </location>
</feature>
<name>A0A8B7YKE0_ACAPL</name>
<dbReference type="SMART" id="SM00150">
    <property type="entry name" value="SPEC"/>
    <property type="match status" value="3"/>
</dbReference>
<dbReference type="RefSeq" id="XP_022093086.1">
    <property type="nucleotide sequence ID" value="XM_022237394.1"/>
</dbReference>
<evidence type="ECO:0000256" key="10">
    <source>
        <dbReference type="SAM" id="Coils"/>
    </source>
</evidence>
<dbReference type="Proteomes" id="UP000694845">
    <property type="component" value="Unplaced"/>
</dbReference>
<proteinExistence type="inferred from homology"/>
<protein>
    <submittedName>
        <fullName evidence="15 16">Uncharacterized protein LOC110980574</fullName>
    </submittedName>
</protein>
<feature type="compositionally biased region" description="Acidic residues" evidence="11">
    <location>
        <begin position="729"/>
        <end position="748"/>
    </location>
</feature>
<dbReference type="RefSeq" id="XP_022093087.1">
    <property type="nucleotide sequence ID" value="XM_022237395.1"/>
</dbReference>
<feature type="region of interest" description="Disordered" evidence="11">
    <location>
        <begin position="1289"/>
        <end position="1309"/>
    </location>
</feature>
<feature type="coiled-coil region" evidence="10">
    <location>
        <begin position="150"/>
        <end position="188"/>
    </location>
</feature>
<reference evidence="15 16" key="1">
    <citation type="submission" date="2025-04" db="UniProtKB">
        <authorList>
            <consortium name="RefSeq"/>
        </authorList>
    </citation>
    <scope>IDENTIFICATION</scope>
</reference>
<keyword evidence="3" id="KW-0597">Phosphoprotein</keyword>
<evidence type="ECO:0000256" key="11">
    <source>
        <dbReference type="SAM" id="MobiDB-lite"/>
    </source>
</evidence>
<dbReference type="SMART" id="SM01249">
    <property type="entry name" value="KASH"/>
    <property type="match status" value="1"/>
</dbReference>
<dbReference type="CDD" id="cd00176">
    <property type="entry name" value="SPEC"/>
    <property type="match status" value="2"/>
</dbReference>
<dbReference type="GO" id="GO:0031965">
    <property type="term" value="C:nuclear membrane"/>
    <property type="evidence" value="ECO:0007669"/>
    <property type="project" value="UniProtKB-SubCell"/>
</dbReference>
<dbReference type="Pfam" id="PF00435">
    <property type="entry name" value="Spectrin"/>
    <property type="match status" value="2"/>
</dbReference>
<comment type="similarity">
    <text evidence="2">Belongs to the nesprin family.</text>
</comment>
<evidence type="ECO:0000256" key="2">
    <source>
        <dbReference type="ARBA" id="ARBA00008619"/>
    </source>
</evidence>
<dbReference type="InterPro" id="IPR012315">
    <property type="entry name" value="KASH"/>
</dbReference>
<keyword evidence="4 9" id="KW-0812">Transmembrane</keyword>
<dbReference type="InterPro" id="IPR002017">
    <property type="entry name" value="Spectrin_repeat"/>
</dbReference>
<keyword evidence="7 9" id="KW-0472">Membrane</keyword>
<dbReference type="PROSITE" id="PS51049">
    <property type="entry name" value="KASH"/>
    <property type="match status" value="1"/>
</dbReference>
<dbReference type="OMA" id="TWINENM"/>
<dbReference type="InterPro" id="IPR018159">
    <property type="entry name" value="Spectrin/alpha-actinin"/>
</dbReference>
<dbReference type="OrthoDB" id="10041151at2759"/>
<feature type="region of interest" description="Disordered" evidence="11">
    <location>
        <begin position="1385"/>
        <end position="1448"/>
    </location>
</feature>
<keyword evidence="5" id="KW-0677">Repeat</keyword>
<dbReference type="Pfam" id="PF10541">
    <property type="entry name" value="KASH"/>
    <property type="match status" value="1"/>
</dbReference>
<feature type="compositionally biased region" description="Basic and acidic residues" evidence="11">
    <location>
        <begin position="1290"/>
        <end position="1299"/>
    </location>
</feature>
<keyword evidence="14" id="KW-1185">Reference proteome</keyword>
<accession>A0A8B7YKE0</accession>
<comment type="subcellular location">
    <subcellularLocation>
        <location evidence="1">Nucleus membrane</location>
    </subcellularLocation>
</comment>
<evidence type="ECO:0000256" key="7">
    <source>
        <dbReference type="ARBA" id="ARBA00023136"/>
    </source>
</evidence>
<feature type="compositionally biased region" description="Polar residues" evidence="11">
    <location>
        <begin position="1415"/>
        <end position="1429"/>
    </location>
</feature>
<organism evidence="14 16">
    <name type="scientific">Acanthaster planci</name>
    <name type="common">Crown-of-thorns starfish</name>
    <dbReference type="NCBI Taxonomy" id="133434"/>
    <lineage>
        <taxon>Eukaryota</taxon>
        <taxon>Metazoa</taxon>
        <taxon>Echinodermata</taxon>
        <taxon>Eleutherozoa</taxon>
        <taxon>Asterozoa</taxon>
        <taxon>Asteroidea</taxon>
        <taxon>Valvatacea</taxon>
        <taxon>Valvatida</taxon>
        <taxon>Acanthasteridae</taxon>
        <taxon>Acanthaster</taxon>
    </lineage>
</organism>
<evidence type="ECO:0000256" key="12">
    <source>
        <dbReference type="SAM" id="Phobius"/>
    </source>
</evidence>
<keyword evidence="10" id="KW-0175">Coiled coil</keyword>
<evidence type="ECO:0000259" key="13">
    <source>
        <dbReference type="PROSITE" id="PS51049"/>
    </source>
</evidence>